<dbReference type="Proteomes" id="UP000195540">
    <property type="component" value="Chromosome"/>
</dbReference>
<dbReference type="InterPro" id="IPR050643">
    <property type="entry name" value="Periplasmic_pilus_chap"/>
</dbReference>
<feature type="signal peptide" evidence="9">
    <location>
        <begin position="1"/>
        <end position="19"/>
    </location>
</feature>
<dbReference type="KEGG" id="pvl:AOB99_13020"/>
<reference evidence="13" key="3">
    <citation type="submission" date="2023-06" db="EMBL/GenBank/DDBJ databases">
        <authorList>
            <consortium name="Clinical and Environmental Microbiology Branch: Whole genome sequencing antimicrobial resistance pathogens in the healthcare setting"/>
        </authorList>
    </citation>
    <scope>NUCLEOTIDE SEQUENCE</scope>
    <source>
        <strain evidence="13">Microbial</strain>
    </source>
</reference>
<dbReference type="RefSeq" id="WP_004244325.1">
    <property type="nucleotide sequence ID" value="NZ_ABFCQN020000020.1"/>
</dbReference>
<dbReference type="GO" id="GO:0071555">
    <property type="term" value="P:cell wall organization"/>
    <property type="evidence" value="ECO:0007669"/>
    <property type="project" value="InterPro"/>
</dbReference>
<dbReference type="InterPro" id="IPR018046">
    <property type="entry name" value="Pili_assmbl_chaperone_CS"/>
</dbReference>
<protein>
    <submittedName>
        <fullName evidence="13">Fimbria/pilus periplasmic chaperone</fullName>
    </submittedName>
    <submittedName>
        <fullName evidence="14">Fimbrial chaperone protein</fullName>
    </submittedName>
    <submittedName>
        <fullName evidence="12">Fimbrial protein</fullName>
    </submittedName>
</protein>
<reference evidence="14 16" key="2">
    <citation type="submission" date="2018-06" db="EMBL/GenBank/DDBJ databases">
        <authorList>
            <consortium name="Pathogen Informatics"/>
            <person name="Doyle S."/>
        </authorList>
    </citation>
    <scope>NUCLEOTIDE SEQUENCE [LARGE SCALE GENOMIC DNA]</scope>
    <source>
        <strain evidence="14 16">NCTC10975</strain>
    </source>
</reference>
<evidence type="ECO:0000313" key="14">
    <source>
        <dbReference type="EMBL" id="SPZ03239.1"/>
    </source>
</evidence>
<dbReference type="EMBL" id="UAUE01000035">
    <property type="protein sequence ID" value="SPZ03239.1"/>
    <property type="molecule type" value="Genomic_DNA"/>
</dbReference>
<dbReference type="PRINTS" id="PR00969">
    <property type="entry name" value="CHAPERONPILI"/>
</dbReference>
<dbReference type="PANTHER" id="PTHR30251">
    <property type="entry name" value="PILUS ASSEMBLY CHAPERONE"/>
    <property type="match status" value="1"/>
</dbReference>
<evidence type="ECO:0000313" key="13">
    <source>
        <dbReference type="EMBL" id="EKW9777548.1"/>
    </source>
</evidence>
<dbReference type="OrthoDB" id="9131059at2"/>
<evidence type="ECO:0000256" key="8">
    <source>
        <dbReference type="RuleBase" id="RU003918"/>
    </source>
</evidence>
<dbReference type="EMBL" id="ABKSPD020000015">
    <property type="protein sequence ID" value="EKW9777548.1"/>
    <property type="molecule type" value="Genomic_DNA"/>
</dbReference>
<evidence type="ECO:0000256" key="3">
    <source>
        <dbReference type="ARBA" id="ARBA00022558"/>
    </source>
</evidence>
<keyword evidence="4 9" id="KW-0732">Signal</keyword>
<dbReference type="InterPro" id="IPR036316">
    <property type="entry name" value="Pili_assmbl_chap_C_dom_sf"/>
</dbReference>
<proteinExistence type="inferred from homology"/>
<reference evidence="12 15" key="1">
    <citation type="submission" date="2017-05" db="EMBL/GenBank/DDBJ databases">
        <title>Whole genome sequencing of Proteus mirabilis AR_0155.</title>
        <authorList>
            <person name="Conlan S."/>
            <person name="Thomas P.J."/>
            <person name="Mullikin J."/>
            <person name="Frank K.M."/>
            <person name="Segre J.A."/>
        </authorList>
    </citation>
    <scope>NUCLEOTIDE SEQUENCE [LARGE SCALE GENOMIC DNA]</scope>
    <source>
        <strain evidence="12 15">AR_0155</strain>
    </source>
</reference>
<dbReference type="InterPro" id="IPR013783">
    <property type="entry name" value="Ig-like_fold"/>
</dbReference>
<evidence type="ECO:0000313" key="12">
    <source>
        <dbReference type="EMBL" id="ARX33822.1"/>
    </source>
</evidence>
<organism evidence="13 17">
    <name type="scientific">Proteus mirabilis</name>
    <dbReference type="NCBI Taxonomy" id="584"/>
    <lineage>
        <taxon>Bacteria</taxon>
        <taxon>Pseudomonadati</taxon>
        <taxon>Pseudomonadota</taxon>
        <taxon>Gammaproteobacteria</taxon>
        <taxon>Enterobacterales</taxon>
        <taxon>Morganellaceae</taxon>
        <taxon>Proteus</taxon>
    </lineage>
</organism>
<comment type="subcellular location">
    <subcellularLocation>
        <location evidence="1 8">Periplasm</location>
    </subcellularLocation>
</comment>
<evidence type="ECO:0000256" key="1">
    <source>
        <dbReference type="ARBA" id="ARBA00004418"/>
    </source>
</evidence>
<dbReference type="Gene3D" id="2.60.40.10">
    <property type="entry name" value="Immunoglobulins"/>
    <property type="match status" value="2"/>
</dbReference>
<dbReference type="PROSITE" id="PS00635">
    <property type="entry name" value="PILI_CHAPERONE"/>
    <property type="match status" value="1"/>
</dbReference>
<evidence type="ECO:0000256" key="7">
    <source>
        <dbReference type="ARBA" id="ARBA00023319"/>
    </source>
</evidence>
<dbReference type="InterPro" id="IPR016147">
    <property type="entry name" value="Pili_assmbl_chaperone_N"/>
</dbReference>
<evidence type="ECO:0000256" key="6">
    <source>
        <dbReference type="ARBA" id="ARBA00023186"/>
    </source>
</evidence>
<evidence type="ECO:0000256" key="9">
    <source>
        <dbReference type="SAM" id="SignalP"/>
    </source>
</evidence>
<dbReference type="OMA" id="FICNGNT"/>
<accession>A0A1Z1ST29</accession>
<dbReference type="FunFam" id="2.60.40.10:FF:000458">
    <property type="entry name" value="Molecular chaperone FimC"/>
    <property type="match status" value="1"/>
</dbReference>
<gene>
    <name evidence="14" type="primary">papD_3</name>
    <name evidence="12" type="ORF">AM402_06560</name>
    <name evidence="14" type="ORF">NCTC10975_04925</name>
    <name evidence="13" type="ORF">PW210_003418</name>
</gene>
<keyword evidence="7" id="KW-0393">Immunoglobulin domain</keyword>
<evidence type="ECO:0000313" key="15">
    <source>
        <dbReference type="Proteomes" id="UP000195540"/>
    </source>
</evidence>
<dbReference type="Pfam" id="PF02753">
    <property type="entry name" value="PapD_C"/>
    <property type="match status" value="1"/>
</dbReference>
<dbReference type="SUPFAM" id="SSF49584">
    <property type="entry name" value="Periplasmic chaperone C-domain"/>
    <property type="match status" value="1"/>
</dbReference>
<evidence type="ECO:0000313" key="17">
    <source>
        <dbReference type="Proteomes" id="UP001171165"/>
    </source>
</evidence>
<evidence type="ECO:0000256" key="4">
    <source>
        <dbReference type="ARBA" id="ARBA00022729"/>
    </source>
</evidence>
<feature type="domain" description="Pili assembly chaperone C-terminal" evidence="11">
    <location>
        <begin position="162"/>
        <end position="219"/>
    </location>
</feature>
<dbReference type="AlphaFoldDB" id="A0A1Z1ST29"/>
<dbReference type="PANTHER" id="PTHR30251:SF5">
    <property type="entry name" value="FIMBRIAL CHAPARONE PROTEIN"/>
    <property type="match status" value="1"/>
</dbReference>
<keyword evidence="5" id="KW-0574">Periplasm</keyword>
<evidence type="ECO:0000256" key="5">
    <source>
        <dbReference type="ARBA" id="ARBA00022764"/>
    </source>
</evidence>
<dbReference type="Proteomes" id="UP000251485">
    <property type="component" value="Unassembled WGS sequence"/>
</dbReference>
<dbReference type="InterPro" id="IPR001829">
    <property type="entry name" value="Pili_assmbl_chaperone_bac"/>
</dbReference>
<comment type="similarity">
    <text evidence="2 8">Belongs to the periplasmic pilus chaperone family.</text>
</comment>
<evidence type="ECO:0000313" key="16">
    <source>
        <dbReference type="Proteomes" id="UP000251485"/>
    </source>
</evidence>
<dbReference type="SUPFAM" id="SSF49354">
    <property type="entry name" value="PapD-like"/>
    <property type="match status" value="1"/>
</dbReference>
<dbReference type="GO" id="GO:0030288">
    <property type="term" value="C:outer membrane-bounded periplasmic space"/>
    <property type="evidence" value="ECO:0007669"/>
    <property type="project" value="InterPro"/>
</dbReference>
<dbReference type="Pfam" id="PF00345">
    <property type="entry name" value="PapD_N"/>
    <property type="match status" value="1"/>
</dbReference>
<dbReference type="STRING" id="584.AOUC001_03705"/>
<keyword evidence="3" id="KW-1029">Fimbrium biogenesis</keyword>
<feature type="chain" id="PRO_5044063587" evidence="9">
    <location>
        <begin position="20"/>
        <end position="236"/>
    </location>
</feature>
<dbReference type="GeneID" id="6801142"/>
<keyword evidence="6 8" id="KW-0143">Chaperone</keyword>
<dbReference type="Proteomes" id="UP001171165">
    <property type="component" value="Unassembled WGS sequence"/>
</dbReference>
<name>A0A1Z1ST29_PROMI</name>
<evidence type="ECO:0000259" key="11">
    <source>
        <dbReference type="Pfam" id="PF02753"/>
    </source>
</evidence>
<dbReference type="InterPro" id="IPR008962">
    <property type="entry name" value="PapD-like_sf"/>
</dbReference>
<feature type="domain" description="Pili assembly chaperone N-terminal" evidence="10">
    <location>
        <begin position="21"/>
        <end position="139"/>
    </location>
</feature>
<dbReference type="EMBL" id="CP021694">
    <property type="protein sequence ID" value="ARX33822.1"/>
    <property type="molecule type" value="Genomic_DNA"/>
</dbReference>
<dbReference type="InterPro" id="IPR016148">
    <property type="entry name" value="Pili_assmbl_chaperone_C"/>
</dbReference>
<sequence length="236" mass="26673">MKKISFLLLGLMVTSNSYAAISLDRTRAIYEGGSNALVINITNDNKQLPYLAQTWIENDKNEKIELGPLIATPLVQRLEPGDKALIKVSATPDIEKLPNDRETLFYFNVREVPPKAEDNNVLQIALHTKIKLFYRPKQILREPNAIWQDQLVLNKLSDGYEIENPTPYYVTVFGIGGSKKEAVDSEFNAVMIAPKSSQRVNSKVYSTPYLSYINDYGGRPTIKFQCQANRCVAEKK</sequence>
<evidence type="ECO:0000256" key="2">
    <source>
        <dbReference type="ARBA" id="ARBA00007399"/>
    </source>
</evidence>
<evidence type="ECO:0000259" key="10">
    <source>
        <dbReference type="Pfam" id="PF00345"/>
    </source>
</evidence>